<gene>
    <name evidence="3" type="ORF">CBZ_09000</name>
</gene>
<dbReference type="EMBL" id="BIMR01000051">
    <property type="protein sequence ID" value="GCE75844.1"/>
    <property type="molecule type" value="Genomic_DNA"/>
</dbReference>
<keyword evidence="4" id="KW-1185">Reference proteome</keyword>
<evidence type="ECO:0000313" key="4">
    <source>
        <dbReference type="Proteomes" id="UP000289954"/>
    </source>
</evidence>
<protein>
    <recommendedName>
        <fullName evidence="2">DUF2231 domain-containing protein</fullName>
    </recommendedName>
</protein>
<sequence>MSSSESSPAPLRWAERLEQSERLDPWVARLRPLADRLLDDEGRARLLHGVPVGHALHPLLTDLPLGLWMSSTALDLVGGPRATGAADRLLGLGVLAAAPTAVTGLADWALGNRRVQRVGAAHALLNTVALGLYAVSWRQRRRGARARGVATSLVAGVVVTAGGYLGGHLTLSLKAPPPVAETAAL</sequence>
<dbReference type="Proteomes" id="UP000289954">
    <property type="component" value="Unassembled WGS sequence"/>
</dbReference>
<dbReference type="InterPro" id="IPR019251">
    <property type="entry name" value="DUF2231_TM"/>
</dbReference>
<dbReference type="RefSeq" id="WP_130780447.1">
    <property type="nucleotide sequence ID" value="NZ_BIMR01000051.1"/>
</dbReference>
<organism evidence="3 4">
    <name type="scientific">Cellulomonas biazotea</name>
    <dbReference type="NCBI Taxonomy" id="1709"/>
    <lineage>
        <taxon>Bacteria</taxon>
        <taxon>Bacillati</taxon>
        <taxon>Actinomycetota</taxon>
        <taxon>Actinomycetes</taxon>
        <taxon>Micrococcales</taxon>
        <taxon>Cellulomonadaceae</taxon>
        <taxon>Cellulomonas</taxon>
    </lineage>
</organism>
<comment type="caution">
    <text evidence="3">The sequence shown here is derived from an EMBL/GenBank/DDBJ whole genome shotgun (WGS) entry which is preliminary data.</text>
</comment>
<dbReference type="Pfam" id="PF09990">
    <property type="entry name" value="DUF2231"/>
    <property type="match status" value="1"/>
</dbReference>
<feature type="transmembrane region" description="Helical" evidence="1">
    <location>
        <begin position="118"/>
        <end position="136"/>
    </location>
</feature>
<feature type="transmembrane region" description="Helical" evidence="1">
    <location>
        <begin position="89"/>
        <end position="106"/>
    </location>
</feature>
<evidence type="ECO:0000313" key="3">
    <source>
        <dbReference type="EMBL" id="GCE75844.1"/>
    </source>
</evidence>
<evidence type="ECO:0000256" key="1">
    <source>
        <dbReference type="SAM" id="Phobius"/>
    </source>
</evidence>
<evidence type="ECO:0000259" key="2">
    <source>
        <dbReference type="Pfam" id="PF09990"/>
    </source>
</evidence>
<proteinExistence type="predicted"/>
<keyword evidence="1" id="KW-0472">Membrane</keyword>
<keyword evidence="1" id="KW-1133">Transmembrane helix</keyword>
<dbReference type="AlphaFoldDB" id="A0A402DNZ4"/>
<reference evidence="3 4" key="1">
    <citation type="submission" date="2019-01" db="EMBL/GenBank/DDBJ databases">
        <title>Draft genome sequence of Cellulomonas takizawaensis strain TKZ-21.</title>
        <authorList>
            <person name="Yamamura H."/>
            <person name="Hayashi T."/>
            <person name="Hamada M."/>
            <person name="Serisawa Y."/>
            <person name="Matsuyama K."/>
            <person name="Nakagawa Y."/>
            <person name="Otoguro M."/>
            <person name="Yanagida F."/>
            <person name="Hayakawa M."/>
        </authorList>
    </citation>
    <scope>NUCLEOTIDE SEQUENCE [LARGE SCALE GENOMIC DNA]</scope>
    <source>
        <strain evidence="3 4">NBRC12680</strain>
    </source>
</reference>
<dbReference type="OrthoDB" id="9795104at2"/>
<feature type="transmembrane region" description="Helical" evidence="1">
    <location>
        <begin position="148"/>
        <end position="167"/>
    </location>
</feature>
<name>A0A402DNZ4_9CELL</name>
<keyword evidence="1" id="KW-0812">Transmembrane</keyword>
<feature type="domain" description="DUF2231" evidence="2">
    <location>
        <begin position="53"/>
        <end position="172"/>
    </location>
</feature>
<accession>A0A402DNZ4</accession>